<feature type="domain" description="MaoC-like" evidence="1">
    <location>
        <begin position="11"/>
        <end position="124"/>
    </location>
</feature>
<dbReference type="RefSeq" id="WP_129581008.1">
    <property type="nucleotide sequence ID" value="NZ_CP012672.1"/>
</dbReference>
<organism evidence="2 3">
    <name type="scientific">Sorangium cellulosum</name>
    <name type="common">Polyangium cellulosum</name>
    <dbReference type="NCBI Taxonomy" id="56"/>
    <lineage>
        <taxon>Bacteria</taxon>
        <taxon>Pseudomonadati</taxon>
        <taxon>Myxococcota</taxon>
        <taxon>Polyangia</taxon>
        <taxon>Polyangiales</taxon>
        <taxon>Polyangiaceae</taxon>
        <taxon>Sorangium</taxon>
    </lineage>
</organism>
<dbReference type="PANTHER" id="PTHR43664:SF1">
    <property type="entry name" value="BETA-METHYLMALYL-COA DEHYDRATASE"/>
    <property type="match status" value="1"/>
</dbReference>
<dbReference type="Gene3D" id="3.10.129.10">
    <property type="entry name" value="Hotdog Thioesterase"/>
    <property type="match status" value="1"/>
</dbReference>
<name>A0A4P2R608_SORCE</name>
<sequence length="149" mass="16740">MFDRWYDELRIGDRRSFRGVTITEAHIVGFAGVTGDHYPLHVDAEYARATRYGQRIAHGFLVISCSAGLFPMEDQRIVAFYGMDAVRFCAPTFIGDTIHPDMEVVAKRDKDPGGVVSVRNEIINQRGELVCTSILHILAARRPTPMTSR</sequence>
<evidence type="ECO:0000259" key="1">
    <source>
        <dbReference type="Pfam" id="PF01575"/>
    </source>
</evidence>
<proteinExistence type="predicted"/>
<dbReference type="InterPro" id="IPR029069">
    <property type="entry name" value="HotDog_dom_sf"/>
</dbReference>
<accession>A0A4P2R608</accession>
<evidence type="ECO:0000313" key="2">
    <source>
        <dbReference type="EMBL" id="AUX38580.1"/>
    </source>
</evidence>
<evidence type="ECO:0000313" key="3">
    <source>
        <dbReference type="Proteomes" id="UP000295497"/>
    </source>
</evidence>
<dbReference type="AlphaFoldDB" id="A0A4P2R608"/>
<dbReference type="EMBL" id="CP012672">
    <property type="protein sequence ID" value="AUX38580.1"/>
    <property type="molecule type" value="Genomic_DNA"/>
</dbReference>
<dbReference type="InterPro" id="IPR002539">
    <property type="entry name" value="MaoC-like_dom"/>
</dbReference>
<reference evidence="2 3" key="1">
    <citation type="submission" date="2015-09" db="EMBL/GenBank/DDBJ databases">
        <title>Sorangium comparison.</title>
        <authorList>
            <person name="Zaburannyi N."/>
            <person name="Bunk B."/>
            <person name="Overmann J."/>
            <person name="Mueller R."/>
        </authorList>
    </citation>
    <scope>NUCLEOTIDE SEQUENCE [LARGE SCALE GENOMIC DNA]</scope>
    <source>
        <strain evidence="2 3">So ce836</strain>
    </source>
</reference>
<dbReference type="SUPFAM" id="SSF54637">
    <property type="entry name" value="Thioesterase/thiol ester dehydrase-isomerase"/>
    <property type="match status" value="1"/>
</dbReference>
<gene>
    <name evidence="2" type="primary">maoC</name>
    <name evidence="2" type="ORF">SOCE836_108270</name>
</gene>
<dbReference type="PANTHER" id="PTHR43664">
    <property type="entry name" value="MONOAMINE OXIDASE-RELATED"/>
    <property type="match status" value="1"/>
</dbReference>
<dbReference type="InterPro" id="IPR052342">
    <property type="entry name" value="MCH/BMMD"/>
</dbReference>
<dbReference type="Proteomes" id="UP000295497">
    <property type="component" value="Chromosome"/>
</dbReference>
<dbReference type="Pfam" id="PF01575">
    <property type="entry name" value="MaoC_dehydratas"/>
    <property type="match status" value="1"/>
</dbReference>
<protein>
    <submittedName>
        <fullName evidence="2">MaoC family dehydratase</fullName>
    </submittedName>
</protein>